<proteinExistence type="predicted"/>
<dbReference type="Pfam" id="PF01370">
    <property type="entry name" value="Epimerase"/>
    <property type="match status" value="1"/>
</dbReference>
<accession>A0A017HNR7</accession>
<organism evidence="2 3">
    <name type="scientific">Rubellimicrobium mesophilum DSM 19309</name>
    <dbReference type="NCBI Taxonomy" id="442562"/>
    <lineage>
        <taxon>Bacteria</taxon>
        <taxon>Pseudomonadati</taxon>
        <taxon>Pseudomonadota</taxon>
        <taxon>Alphaproteobacteria</taxon>
        <taxon>Rhodobacterales</taxon>
        <taxon>Roseobacteraceae</taxon>
        <taxon>Rubellimicrobium</taxon>
    </lineage>
</organism>
<comment type="caution">
    <text evidence="2">The sequence shown here is derived from an EMBL/GenBank/DDBJ whole genome shotgun (WGS) entry which is preliminary data.</text>
</comment>
<protein>
    <submittedName>
        <fullName evidence="2">NAD-dependent epimerase/dehydratase</fullName>
    </submittedName>
</protein>
<dbReference type="InterPro" id="IPR036291">
    <property type="entry name" value="NAD(P)-bd_dom_sf"/>
</dbReference>
<dbReference type="GO" id="GO:0004029">
    <property type="term" value="F:aldehyde dehydrogenase (NAD+) activity"/>
    <property type="evidence" value="ECO:0007669"/>
    <property type="project" value="TreeGrafter"/>
</dbReference>
<feature type="domain" description="NAD-dependent epimerase/dehydratase" evidence="1">
    <location>
        <begin position="5"/>
        <end position="98"/>
    </location>
</feature>
<dbReference type="InterPro" id="IPR001509">
    <property type="entry name" value="Epimerase_deHydtase"/>
</dbReference>
<evidence type="ECO:0000259" key="1">
    <source>
        <dbReference type="Pfam" id="PF01370"/>
    </source>
</evidence>
<dbReference type="PANTHER" id="PTHR48079">
    <property type="entry name" value="PROTEIN YEEZ"/>
    <property type="match status" value="1"/>
</dbReference>
<evidence type="ECO:0000313" key="2">
    <source>
        <dbReference type="EMBL" id="EYD75955.1"/>
    </source>
</evidence>
<keyword evidence="3" id="KW-1185">Reference proteome</keyword>
<reference evidence="2 3" key="1">
    <citation type="submission" date="2013-02" db="EMBL/GenBank/DDBJ databases">
        <authorList>
            <person name="Fiebig A."/>
            <person name="Goeker M."/>
            <person name="Klenk H.-P.P."/>
        </authorList>
    </citation>
    <scope>NUCLEOTIDE SEQUENCE [LARGE SCALE GENOMIC DNA]</scope>
    <source>
        <strain evidence="2 3">DSM 19309</strain>
    </source>
</reference>
<dbReference type="AlphaFoldDB" id="A0A017HNR7"/>
<name>A0A017HNR7_9RHOB</name>
<dbReference type="PANTHER" id="PTHR48079:SF6">
    <property type="entry name" value="NAD(P)-BINDING DOMAIN-CONTAINING PROTEIN-RELATED"/>
    <property type="match status" value="1"/>
</dbReference>
<dbReference type="Gene3D" id="3.40.50.720">
    <property type="entry name" value="NAD(P)-binding Rossmann-like Domain"/>
    <property type="match status" value="2"/>
</dbReference>
<dbReference type="Proteomes" id="UP000019666">
    <property type="component" value="Unassembled WGS sequence"/>
</dbReference>
<dbReference type="InterPro" id="IPR051783">
    <property type="entry name" value="NAD(P)-dependent_oxidoreduct"/>
</dbReference>
<dbReference type="STRING" id="442562.Rumeso_02384"/>
<dbReference type="GO" id="GO:0005737">
    <property type="term" value="C:cytoplasm"/>
    <property type="evidence" value="ECO:0007669"/>
    <property type="project" value="TreeGrafter"/>
</dbReference>
<dbReference type="HOGENOM" id="CLU_1179510_0_0_5"/>
<dbReference type="SUPFAM" id="SSF51735">
    <property type="entry name" value="NAD(P)-binding Rossmann-fold domains"/>
    <property type="match status" value="1"/>
</dbReference>
<evidence type="ECO:0000313" key="3">
    <source>
        <dbReference type="Proteomes" id="UP000019666"/>
    </source>
</evidence>
<dbReference type="EMBL" id="AOSK01000062">
    <property type="protein sequence ID" value="EYD75955.1"/>
    <property type="molecule type" value="Genomic_DNA"/>
</dbReference>
<gene>
    <name evidence="2" type="ORF">Rumeso_02384</name>
</gene>
<sequence>MPRDQRLPYNLAKREAERRLFKLAERGKVEAVALRPGIVWGPRSQWIGGLADALLGGRAGLVDAGRGVCNAIHVDNVVHAVRLAATVPGVAGEAFLIGEHETPSWRTFTARVATALGMSIEAIPTLDFEQTPPTLQERVDGWRQSRSVQRALESLPRPLRMGLAAAWAASGALPQARPPGPQADLEMALLHRATHVPNWEKARRVLGYEPIMPTDEGWRRTIAWLAFAGYPVTVT</sequence>